<name>A0A023FQ75_AMBCJ</name>
<accession>A0A023FQ75</accession>
<feature type="signal peptide" evidence="1">
    <location>
        <begin position="1"/>
        <end position="18"/>
    </location>
</feature>
<keyword evidence="1" id="KW-0732">Signal</keyword>
<dbReference type="AlphaFoldDB" id="A0A023FQ75"/>
<evidence type="ECO:0000256" key="1">
    <source>
        <dbReference type="SAM" id="SignalP"/>
    </source>
</evidence>
<evidence type="ECO:0000313" key="2">
    <source>
        <dbReference type="EMBL" id="JAC23912.1"/>
    </source>
</evidence>
<organism evidence="2">
    <name type="scientific">Amblyomma cajennense</name>
    <name type="common">Cayenne tick</name>
    <name type="synonym">Acarus cajennensis</name>
    <dbReference type="NCBI Taxonomy" id="34607"/>
    <lineage>
        <taxon>Eukaryota</taxon>
        <taxon>Metazoa</taxon>
        <taxon>Ecdysozoa</taxon>
        <taxon>Arthropoda</taxon>
        <taxon>Chelicerata</taxon>
        <taxon>Arachnida</taxon>
        <taxon>Acari</taxon>
        <taxon>Parasitiformes</taxon>
        <taxon>Ixodida</taxon>
        <taxon>Ixodoidea</taxon>
        <taxon>Ixodidae</taxon>
        <taxon>Amblyomminae</taxon>
        <taxon>Amblyomma</taxon>
    </lineage>
</organism>
<proteinExistence type="evidence at transcript level"/>
<reference evidence="2" key="1">
    <citation type="submission" date="2014-03" db="EMBL/GenBank/DDBJ databases">
        <title>The sialotranscriptome of Amblyomma triste, Amblyomma parvum and Amblyomma cajennense ticks, uncovered by 454-based RNA-seq.</title>
        <authorList>
            <person name="Garcia G.R."/>
            <person name="Gardinassi L.G."/>
            <person name="Ribeiro J.M."/>
            <person name="Anatriello E."/>
            <person name="Ferreira B.R."/>
            <person name="Moreira H.N."/>
            <person name="Mafra C."/>
            <person name="Olegario M.M."/>
            <person name="Szabo P.J."/>
            <person name="Miranda-Santos I.K."/>
            <person name="Maruyama S.R."/>
        </authorList>
    </citation>
    <scope>NUCLEOTIDE SEQUENCE</scope>
    <source>
        <strain evidence="2">Uberlandia</strain>
        <tissue evidence="2">Salivary glands</tissue>
    </source>
</reference>
<protein>
    <submittedName>
        <fullName evidence="2">Putative secreted protein</fullName>
    </submittedName>
</protein>
<sequence length="155" mass="17673">MIFTLPLCLGVMAAATAAQHTGSSENSKDIDMMKMVEVNETLVVLKRKHTQNTTHRCLSAKKQHRESDTQYQYELRARLGGQYYAQTVNVTLDKDQGGVYKSRYTDRDGIKYNLTLKEMDPTGPCFVIFVNKDDGNKGKFLFITLCRNLRKLRSV</sequence>
<feature type="chain" id="PRO_5001515723" evidence="1">
    <location>
        <begin position="19"/>
        <end position="155"/>
    </location>
</feature>
<dbReference type="EMBL" id="GBBK01000570">
    <property type="protein sequence ID" value="JAC23912.1"/>
    <property type="molecule type" value="mRNA"/>
</dbReference>